<comment type="caution">
    <text evidence="10">The sequence shown here is derived from an EMBL/GenBank/DDBJ whole genome shotgun (WGS) entry which is preliminary data.</text>
</comment>
<accession>A0A4U3KW25</accession>
<evidence type="ECO:0000256" key="3">
    <source>
        <dbReference type="ARBA" id="ARBA00022452"/>
    </source>
</evidence>
<dbReference type="AlphaFoldDB" id="A0A4U3KW25"/>
<dbReference type="InterPro" id="IPR039426">
    <property type="entry name" value="TonB-dep_rcpt-like"/>
</dbReference>
<dbReference type="GO" id="GO:0009279">
    <property type="term" value="C:cell outer membrane"/>
    <property type="evidence" value="ECO:0007669"/>
    <property type="project" value="UniProtKB-SubCell"/>
</dbReference>
<dbReference type="InterPro" id="IPR023996">
    <property type="entry name" value="TonB-dep_OMP_SusC/RagA"/>
</dbReference>
<dbReference type="Pfam" id="PF07715">
    <property type="entry name" value="Plug"/>
    <property type="match status" value="1"/>
</dbReference>
<dbReference type="Gene3D" id="2.170.130.10">
    <property type="entry name" value="TonB-dependent receptor, plug domain"/>
    <property type="match status" value="1"/>
</dbReference>
<keyword evidence="3 7" id="KW-1134">Transmembrane beta strand</keyword>
<keyword evidence="4 7" id="KW-0812">Transmembrane</keyword>
<gene>
    <name evidence="10" type="ORF">FC093_18955</name>
</gene>
<dbReference type="Proteomes" id="UP000305848">
    <property type="component" value="Unassembled WGS sequence"/>
</dbReference>
<evidence type="ECO:0000256" key="2">
    <source>
        <dbReference type="ARBA" id="ARBA00022448"/>
    </source>
</evidence>
<evidence type="ECO:0000256" key="8">
    <source>
        <dbReference type="SAM" id="SignalP"/>
    </source>
</evidence>
<name>A0A4U3KW25_9BACT</name>
<dbReference type="OrthoDB" id="899266at2"/>
<feature type="chain" id="PRO_5020666130" evidence="8">
    <location>
        <begin position="33"/>
        <end position="1016"/>
    </location>
</feature>
<dbReference type="Pfam" id="PF13715">
    <property type="entry name" value="CarbopepD_reg_2"/>
    <property type="match status" value="1"/>
</dbReference>
<organism evidence="10 11">
    <name type="scientific">Ilyomonas limi</name>
    <dbReference type="NCBI Taxonomy" id="2575867"/>
    <lineage>
        <taxon>Bacteria</taxon>
        <taxon>Pseudomonadati</taxon>
        <taxon>Bacteroidota</taxon>
        <taxon>Chitinophagia</taxon>
        <taxon>Chitinophagales</taxon>
        <taxon>Chitinophagaceae</taxon>
        <taxon>Ilyomonas</taxon>
    </lineage>
</organism>
<keyword evidence="6 7" id="KW-0998">Cell outer membrane</keyword>
<dbReference type="SUPFAM" id="SSF49464">
    <property type="entry name" value="Carboxypeptidase regulatory domain-like"/>
    <property type="match status" value="1"/>
</dbReference>
<evidence type="ECO:0000313" key="10">
    <source>
        <dbReference type="EMBL" id="TKK65834.1"/>
    </source>
</evidence>
<keyword evidence="11" id="KW-1185">Reference proteome</keyword>
<sequence>MKNSPHKNLLQTLLLLCISNVLIFLFATSAIAQTNISGRVTNAANEPLPYASVTNKNTNKAVVTDNNGAFTIAARAGDVIEASIVGYINQQITVNGSEPLSFVLQPGETKLNEVVVVGYNTQSRRNLTSAVATVSGDELNKRVQTNPATLLQGQLPGLQVVQNSGQPGNEGVSLLIRGVGTFSGAGTAPLIIVDGLPGSLSVLNPNDIESVSVLKDAASAAIYGSRGANGVIVIKTKKGKPNSGFSVNYNYSLGIQKATALPDLVTNSARFMELSNEARLNSGLQPLYTQDQIDLYKDATDRVKYPNHNWLNDVFRTATVQNHYLNMTGGAENTNYSLSIGYADQDGVMIGFNEKKYTMDFGLSSRVSKRITIGTNIQMRYSHRLAPENGGTDMFLSTIAQSPLYPPRTADGLWIKRAYPNELGNKNTVAIVAEDAVIRYDDYYAQGNLSLDVDIIDGLKWENRAGMNFDANKYNDFRPVVQTYYYNDLSPAGILDDGTPGLNVGRADNIYTVYYSQLTYKKQLGSHNISALAGFQQEYNGASNIDASRIQFPTNDLRELNAGPADGQTNRGTSSAWAIRSFYGNANYSFEDKYLLGASIRYDGTSRLPKDSRWGLFYSFSGGWRISKENFLKNASWLNDLKIRASWGQLGNQNIGTYPYQATLDNRSYVFGTTVQTGFAASTLVDPSLTWETTRVVDVGLDMTVLNNRLTFTADWFNKYTFDILRASQVPLWLGLNAPTINNGALRNTGFELEAQYRDVIGKNFSWYVGGNIQAYKNKLEEFGKTEIGGNTIREEGHPLDEFFLYQWDGIFQSQEEIDKSPTQPVTPTPGDLKIKDINGDGIINTDDRTYTGGRYPSFQYAINLGASFKGFDFSAQLFGSQGQKIYVNGWGIEPFRQGSLPTTDWLNRWTPENHSTTLPKIYVADSYPAVQNYASTYFLKDASFLRLKNVQLGYTLPASIMSKAGIKNLRVFVSADNVFTASKFPGLDPERTSFSSTYVSYPQNRTITFGASVQF</sequence>
<dbReference type="InterPro" id="IPR008969">
    <property type="entry name" value="CarboxyPept-like_regulatory"/>
</dbReference>
<dbReference type="Gene3D" id="2.60.40.1120">
    <property type="entry name" value="Carboxypeptidase-like, regulatory domain"/>
    <property type="match status" value="1"/>
</dbReference>
<evidence type="ECO:0000256" key="5">
    <source>
        <dbReference type="ARBA" id="ARBA00023136"/>
    </source>
</evidence>
<feature type="domain" description="TonB-dependent receptor plug" evidence="9">
    <location>
        <begin position="124"/>
        <end position="231"/>
    </location>
</feature>
<proteinExistence type="inferred from homology"/>
<evidence type="ECO:0000256" key="1">
    <source>
        <dbReference type="ARBA" id="ARBA00004571"/>
    </source>
</evidence>
<dbReference type="FunFam" id="2.170.130.10:FF:000003">
    <property type="entry name" value="SusC/RagA family TonB-linked outer membrane protein"/>
    <property type="match status" value="1"/>
</dbReference>
<dbReference type="InterPro" id="IPR012910">
    <property type="entry name" value="Plug_dom"/>
</dbReference>
<keyword evidence="10" id="KW-0675">Receptor</keyword>
<comment type="similarity">
    <text evidence="7">Belongs to the TonB-dependent receptor family.</text>
</comment>
<evidence type="ECO:0000313" key="11">
    <source>
        <dbReference type="Proteomes" id="UP000305848"/>
    </source>
</evidence>
<dbReference type="Gene3D" id="2.40.170.20">
    <property type="entry name" value="TonB-dependent receptor, beta-barrel domain"/>
    <property type="match status" value="1"/>
</dbReference>
<comment type="subcellular location">
    <subcellularLocation>
        <location evidence="1 7">Cell outer membrane</location>
        <topology evidence="1 7">Multi-pass membrane protein</topology>
    </subcellularLocation>
</comment>
<dbReference type="NCBIfam" id="TIGR04056">
    <property type="entry name" value="OMP_RagA_SusC"/>
    <property type="match status" value="1"/>
</dbReference>
<feature type="signal peptide" evidence="8">
    <location>
        <begin position="1"/>
        <end position="32"/>
    </location>
</feature>
<evidence type="ECO:0000256" key="4">
    <source>
        <dbReference type="ARBA" id="ARBA00022692"/>
    </source>
</evidence>
<dbReference type="SUPFAM" id="SSF56935">
    <property type="entry name" value="Porins"/>
    <property type="match status" value="1"/>
</dbReference>
<dbReference type="InterPro" id="IPR023997">
    <property type="entry name" value="TonB-dep_OMP_SusC/RagA_CS"/>
</dbReference>
<dbReference type="InterPro" id="IPR037066">
    <property type="entry name" value="Plug_dom_sf"/>
</dbReference>
<dbReference type="PROSITE" id="PS52016">
    <property type="entry name" value="TONB_DEPENDENT_REC_3"/>
    <property type="match status" value="1"/>
</dbReference>
<dbReference type="EMBL" id="SZQL01000018">
    <property type="protein sequence ID" value="TKK65834.1"/>
    <property type="molecule type" value="Genomic_DNA"/>
</dbReference>
<evidence type="ECO:0000259" key="9">
    <source>
        <dbReference type="Pfam" id="PF07715"/>
    </source>
</evidence>
<keyword evidence="5 7" id="KW-0472">Membrane</keyword>
<dbReference type="RefSeq" id="WP_137263385.1">
    <property type="nucleotide sequence ID" value="NZ_SZQL01000018.1"/>
</dbReference>
<evidence type="ECO:0000256" key="6">
    <source>
        <dbReference type="ARBA" id="ARBA00023237"/>
    </source>
</evidence>
<keyword evidence="8" id="KW-0732">Signal</keyword>
<evidence type="ECO:0000256" key="7">
    <source>
        <dbReference type="PROSITE-ProRule" id="PRU01360"/>
    </source>
</evidence>
<keyword evidence="2 7" id="KW-0813">Transport</keyword>
<reference evidence="10 11" key="1">
    <citation type="submission" date="2019-05" db="EMBL/GenBank/DDBJ databases">
        <title>Panacibacter sp. strain 17mud1-8 Genome sequencing and assembly.</title>
        <authorList>
            <person name="Chhetri G."/>
        </authorList>
    </citation>
    <scope>NUCLEOTIDE SEQUENCE [LARGE SCALE GENOMIC DNA]</scope>
    <source>
        <strain evidence="10 11">17mud1-8</strain>
    </source>
</reference>
<protein>
    <submittedName>
        <fullName evidence="10">TonB-dependent receptor</fullName>
    </submittedName>
</protein>
<dbReference type="NCBIfam" id="TIGR04057">
    <property type="entry name" value="SusC_RagA_signa"/>
    <property type="match status" value="1"/>
</dbReference>
<dbReference type="InterPro" id="IPR036942">
    <property type="entry name" value="Beta-barrel_TonB_sf"/>
</dbReference>